<dbReference type="FunFam" id="1.20.58.830:FF:000001">
    <property type="entry name" value="Erythrocyte membrane protein 1, PfEMP1"/>
    <property type="match status" value="1"/>
</dbReference>
<dbReference type="InterPro" id="IPR054595">
    <property type="entry name" value="DBL_C"/>
</dbReference>
<feature type="region of interest" description="Disordered" evidence="1">
    <location>
        <begin position="827"/>
        <end position="902"/>
    </location>
</feature>
<feature type="domain" description="Duffy-binding-like" evidence="2">
    <location>
        <begin position="1535"/>
        <end position="1681"/>
    </location>
</feature>
<dbReference type="FunFam" id="1.20.58.830:FF:000004">
    <property type="entry name" value="Erythrocyte membrane protein 1, PfEMP1"/>
    <property type="match status" value="1"/>
</dbReference>
<feature type="compositionally biased region" description="Basic and acidic residues" evidence="1">
    <location>
        <begin position="827"/>
        <end position="838"/>
    </location>
</feature>
<feature type="compositionally biased region" description="Basic and acidic residues" evidence="1">
    <location>
        <begin position="644"/>
        <end position="658"/>
    </location>
</feature>
<sequence>MAPGDPRGGGGDIEDKDAKHVLDEFGQQVHEQVKNGADGTAKKYIEALKGNLQYAKGSGEVAGSIETCYLVKEYYDGVNGGGASRERYPCGNGSASDKRFSVKQQAEYDNKKMKCSNGGACAPYRRLHLCDKNLETISNYNSNARNKLLGEVCMAAYHEGDSIKTHYPPHQQIYGDSDSQICTMLARSFADIGDIIRGRDLYGGNKKKEKLEKNLKKYFQQIHDDVTSSGSNVNTLKTRYEGDKDNDFLKLREDWWTANRATIWEALTCDDKLSNYKYFRQTCSTGTGTQGRCRCDKEKGANVDPPTYFDYVPQFLRWFEEWAEDFCRKKKKKLENLQKQCRGEYQSADRYCSRNGFDCEQTISRIGKVRMGKGCTDCFFACHSYENWIEKQKEQFDKQKKQCETVISGKPRQKRGAGSSGSSSDDNGYEKKFYDILKDKYNYETVDKFLQKLSKEDVCKKINDKEEGIIDFENVKSSSASGGGASGDSSTSGTNDENKGTFYRSKYCQPCPDCGVKPLGGGKFQDKETTGIKCEGEKLYKPIDKDKGTPIRILKSGEGHEDIAKRLKEFCTKTQNGGGGDSGSGGSGDKNGGSGSKSGSNELYEEWKCYKHDEVQKVNVQGQVEEDDGELKGAGGLCILPNPKKKEKESRSNSQKEPDEIQKTFHDFFYYWVAHMLKDSIHWKKKLEKCLKKGTKIKCTEKCITPCDCFKRWIEQKKKEEWMKIRNHFYTQEGFGEQGPHKLPHYMILDGVLKLQFYKEKSEENSPEDTQNSLNAQEAEELKRIREIIEREEKQGEEAGGTGDPNGKKNIMDKLIDYEEVIATECKEKNPDKCEDTGGARSDPGPQPPPAPGDNGHHSSDEGEEEEEEEVEEDGDVAVEPAVVEDQEGSGGETKVVAPKVKQEEVDPKVCDTVHNILTGKDNLKEACNLKYVKGKNYGWRCVTPSGDEKATSEGRSQRPKRDTDSAEPAKASGTNQGAICVPPRRRRLYTQKLHDWASGGSDTQDSGQAQTPQTSETSSQIDGQTASEGSDQTLSDSDKLRTAFIESAAVETFFLWDRYKKEWEHRKNKSQGGLSSTLLQQDYNTLYIGDDSDPDPQTSLQRGEIPPDFLRLMFYTLGDYRDIIVRGAADDTKDANNIVLNASGNKEDMEKMQKIQQKIKDIVEKLNGDKNLGQKRLEWWNAHASHIWNAMVYALTYTDDMNGGPPTQDEGLKDALWDEKKKKPKKTDNGHDYTYEKVELKEENSGPSPNSQNPSAPSDTPTLLSNFVKRPPYFRYLEEWGQNFCKERKKRLAQIKKDCEQGDGRCSGDGENCKTIRTQNYDTISNFNCPRCGKYCRFYKKWIKRKKYEFKKQEKAYIKQKDKCVNGSNKGGGGNGVCGTLETTCTEAKDFLEKLGPCSKNNENGEDKLDFSQPKQTFKEAHNCGPCPEFKLKCENGKCKNGGGTNDKCNGKTTIDVNDIENKGDSTQEVTMLVSDNSGKEFDGVKDSCQNADILKGVREDKWKCFYVCGLDICKPEESNDFINDKEYIQIRALFKRWLEYFLEDYNKIKNKLKPCINKETNKLCINGCYKNCECVGQWIAKKREEWPKIRKRYFEQYTTNHSDIYKVTSFLEDSQFYTEVQKAVKPCGGLKAFESFCGLNDTDPQEKKGGKDGTPKDIVECLLNKLTEKITSCQEQHNGSSQTT</sequence>
<dbReference type="Gene3D" id="1.20.1310.20">
    <property type="entry name" value="Duffy-antigen binding domain"/>
    <property type="match status" value="2"/>
</dbReference>
<feature type="compositionally biased region" description="Acidic residues" evidence="1">
    <location>
        <begin position="862"/>
        <end position="888"/>
    </location>
</feature>
<feature type="domain" description="Duffy-binding-like" evidence="6">
    <location>
        <begin position="321"/>
        <end position="476"/>
    </location>
</feature>
<dbReference type="EMBL" id="KI927154">
    <property type="protein sequence ID" value="ETW32690.1"/>
    <property type="molecule type" value="Genomic_DNA"/>
</dbReference>
<dbReference type="FunFam" id="1.20.58.1930:FF:000001">
    <property type="entry name" value="Erythrocyte membrane protein 1, PfEMP1"/>
    <property type="match status" value="1"/>
</dbReference>
<reference evidence="7 8" key="1">
    <citation type="submission" date="2013-02" db="EMBL/GenBank/DDBJ databases">
        <title>The Genome Annotation of Plasmodium falciparum Tanzania (2000708).</title>
        <authorList>
            <consortium name="The Broad Institute Genome Sequencing Platform"/>
            <consortium name="The Broad Institute Genome Sequencing Center for Infectious Disease"/>
            <person name="Neafsey D."/>
            <person name="Hoffman S."/>
            <person name="Volkman S."/>
            <person name="Rosenthal P."/>
            <person name="Walker B."/>
            <person name="Young S.K."/>
            <person name="Zeng Q."/>
            <person name="Gargeya S."/>
            <person name="Fitzgerald M."/>
            <person name="Haas B."/>
            <person name="Abouelleil A."/>
            <person name="Allen A.W."/>
            <person name="Alvarado L."/>
            <person name="Arachchi H.M."/>
            <person name="Berlin A.M."/>
            <person name="Chapman S.B."/>
            <person name="Gainer-Dewar J."/>
            <person name="Goldberg J."/>
            <person name="Griggs A."/>
            <person name="Gujja S."/>
            <person name="Hansen M."/>
            <person name="Howarth C."/>
            <person name="Imamovic A."/>
            <person name="Ireland A."/>
            <person name="Larimer J."/>
            <person name="McCowan C."/>
            <person name="Murphy C."/>
            <person name="Pearson M."/>
            <person name="Poon T.W."/>
            <person name="Priest M."/>
            <person name="Roberts A."/>
            <person name="Saif S."/>
            <person name="Shea T."/>
            <person name="Sisk P."/>
            <person name="Sykes S."/>
            <person name="Wortman J."/>
            <person name="Nusbaum C."/>
            <person name="Birren B."/>
        </authorList>
    </citation>
    <scope>NUCLEOTIDE SEQUENCE [LARGE SCALE GENOMIC DNA]</scope>
    <source>
        <strain evidence="8">Tanzania (2000708)</strain>
    </source>
</reference>
<dbReference type="InterPro" id="IPR008602">
    <property type="entry name" value="Duffy-antigen-binding"/>
</dbReference>
<dbReference type="Pfam" id="PF18562">
    <property type="entry name" value="CIDR1_gamma"/>
    <property type="match status" value="1"/>
</dbReference>
<feature type="region of interest" description="Disordered" evidence="1">
    <location>
        <begin position="624"/>
        <end position="658"/>
    </location>
</feature>
<feature type="domain" description="Duffy-binding-like" evidence="6">
    <location>
        <begin position="1280"/>
        <end position="1422"/>
    </location>
</feature>
<feature type="region of interest" description="Disordered" evidence="1">
    <location>
        <begin position="476"/>
        <end position="496"/>
    </location>
</feature>
<dbReference type="InterPro" id="IPR004258">
    <property type="entry name" value="DBL"/>
</dbReference>
<evidence type="ECO:0008006" key="9">
    <source>
        <dbReference type="Google" id="ProtNLM"/>
    </source>
</evidence>
<evidence type="ECO:0000259" key="3">
    <source>
        <dbReference type="Pfam" id="PF05424"/>
    </source>
</evidence>
<evidence type="ECO:0000259" key="2">
    <source>
        <dbReference type="Pfam" id="PF03011"/>
    </source>
</evidence>
<feature type="compositionally biased region" description="Basic and acidic residues" evidence="1">
    <location>
        <begin position="947"/>
        <end position="965"/>
    </location>
</feature>
<feature type="domain" description="Duffy-antigen binding" evidence="3">
    <location>
        <begin position="980"/>
        <end position="1220"/>
    </location>
</feature>
<feature type="non-terminal residue" evidence="7">
    <location>
        <position position="1686"/>
    </location>
</feature>
<dbReference type="Pfam" id="PF15447">
    <property type="entry name" value="NTS"/>
    <property type="match status" value="1"/>
</dbReference>
<dbReference type="GO" id="GO:0046789">
    <property type="term" value="F:host cell surface receptor binding"/>
    <property type="evidence" value="ECO:0007669"/>
    <property type="project" value="InterPro"/>
</dbReference>
<feature type="domain" description="Duffy-binding-like" evidence="2">
    <location>
        <begin position="668"/>
        <end position="834"/>
    </location>
</feature>
<feature type="compositionally biased region" description="Gly residues" evidence="1">
    <location>
        <begin position="576"/>
        <end position="596"/>
    </location>
</feature>
<dbReference type="Pfam" id="PF03011">
    <property type="entry name" value="PFEMP"/>
    <property type="match status" value="2"/>
</dbReference>
<feature type="domain" description="Duffy-antigen binding" evidence="3">
    <location>
        <begin position="119"/>
        <end position="317"/>
    </location>
</feature>
<reference evidence="7 8" key="2">
    <citation type="submission" date="2013-02" db="EMBL/GenBank/DDBJ databases">
        <title>The Genome Sequence of Plasmodium falciparum Tanzania (2000708).</title>
        <authorList>
            <consortium name="The Broad Institute Genome Sequencing Platform"/>
            <consortium name="The Broad Institute Genome Sequencing Center for Infectious Disease"/>
            <person name="Neafsey D."/>
            <person name="Cheeseman I."/>
            <person name="Volkman S."/>
            <person name="Adams J."/>
            <person name="Walker B."/>
            <person name="Young S.K."/>
            <person name="Zeng Q."/>
            <person name="Gargeya S."/>
            <person name="Fitzgerald M."/>
            <person name="Haas B."/>
            <person name="Abouelleil A."/>
            <person name="Alvarado L."/>
            <person name="Arachchi H.M."/>
            <person name="Berlin A.M."/>
            <person name="Chapman S.B."/>
            <person name="Dewar J."/>
            <person name="Goldberg J."/>
            <person name="Griggs A."/>
            <person name="Gujja S."/>
            <person name="Hansen M."/>
            <person name="Howarth C."/>
            <person name="Imamovic A."/>
            <person name="Larimer J."/>
            <person name="McCowan C."/>
            <person name="Murphy C."/>
            <person name="Neiman D."/>
            <person name="Pearson M."/>
            <person name="Priest M."/>
            <person name="Roberts A."/>
            <person name="Saif S."/>
            <person name="Shea T."/>
            <person name="Sisk P."/>
            <person name="Sykes S."/>
            <person name="Wortman J."/>
            <person name="Nusbaum C."/>
            <person name="Birren B."/>
        </authorList>
    </citation>
    <scope>NUCLEOTIDE SEQUENCE [LARGE SCALE GENOMIC DNA]</scope>
    <source>
        <strain evidence="8">Tanzania (2000708)</strain>
    </source>
</reference>
<dbReference type="SUPFAM" id="SSF140924">
    <property type="entry name" value="Duffy binding domain-like"/>
    <property type="match status" value="4"/>
</dbReference>
<evidence type="ECO:0000313" key="8">
    <source>
        <dbReference type="Proteomes" id="UP000030708"/>
    </source>
</evidence>
<dbReference type="Proteomes" id="UP000030708">
    <property type="component" value="Unassembled WGS sequence"/>
</dbReference>
<dbReference type="Pfam" id="PF05424">
    <property type="entry name" value="Duffy_binding"/>
    <property type="match status" value="2"/>
</dbReference>
<gene>
    <name evidence="7" type="ORF">PFTANZ_06590</name>
</gene>
<proteinExistence type="predicted"/>
<dbReference type="GO" id="GO:0016020">
    <property type="term" value="C:membrane"/>
    <property type="evidence" value="ECO:0007669"/>
    <property type="project" value="InterPro"/>
</dbReference>
<organism evidence="7 8">
    <name type="scientific">Plasmodium falciparum Tanzania</name>
    <name type="common">2000708</name>
    <dbReference type="NCBI Taxonomy" id="1036725"/>
    <lineage>
        <taxon>Eukaryota</taxon>
        <taxon>Sar</taxon>
        <taxon>Alveolata</taxon>
        <taxon>Apicomplexa</taxon>
        <taxon>Aconoidasida</taxon>
        <taxon>Haemosporida</taxon>
        <taxon>Plasmodiidae</taxon>
        <taxon>Plasmodium</taxon>
        <taxon>Plasmodium (Laverania)</taxon>
    </lineage>
</organism>
<evidence type="ECO:0000259" key="4">
    <source>
        <dbReference type="Pfam" id="PF15447"/>
    </source>
</evidence>
<feature type="domain" description="Plasmodium falciparum erythrocyte membrane protein-1 N-terminal segment" evidence="4">
    <location>
        <begin position="17"/>
        <end position="56"/>
    </location>
</feature>
<accession>A0A024VWR4</accession>
<protein>
    <recommendedName>
        <fullName evidence="9">Duffy-binding-like domain-containing protein</fullName>
    </recommendedName>
</protein>
<feature type="region of interest" description="Disordered" evidence="1">
    <location>
        <begin position="407"/>
        <end position="426"/>
    </location>
</feature>
<dbReference type="FunFam" id="1.20.1310.20:FF:000001">
    <property type="entry name" value="Erythrocyte membrane protein 1, PfEMP1"/>
    <property type="match status" value="1"/>
</dbReference>
<feature type="region of interest" description="Disordered" evidence="1">
    <location>
        <begin position="938"/>
        <end position="1036"/>
    </location>
</feature>
<feature type="domain" description="Cysteine-rich interdomain region 1 gamma" evidence="5">
    <location>
        <begin position="1468"/>
        <end position="1518"/>
    </location>
</feature>
<evidence type="ECO:0000313" key="7">
    <source>
        <dbReference type="EMBL" id="ETW32690.1"/>
    </source>
</evidence>
<dbReference type="Gene3D" id="1.20.58.1930">
    <property type="match status" value="1"/>
</dbReference>
<evidence type="ECO:0000259" key="5">
    <source>
        <dbReference type="Pfam" id="PF18562"/>
    </source>
</evidence>
<feature type="region of interest" description="Disordered" evidence="1">
    <location>
        <begin position="1241"/>
        <end position="1264"/>
    </location>
</feature>
<dbReference type="InterPro" id="IPR029210">
    <property type="entry name" value="PfEMP1_NTS"/>
</dbReference>
<feature type="region of interest" description="Disordered" evidence="1">
    <location>
        <begin position="572"/>
        <end position="599"/>
    </location>
</feature>
<dbReference type="Pfam" id="PF22672">
    <property type="entry name" value="DBL_C"/>
    <property type="match status" value="2"/>
</dbReference>
<dbReference type="Gene3D" id="1.20.58.830">
    <property type="match status" value="3"/>
</dbReference>
<feature type="compositionally biased region" description="Low complexity" evidence="1">
    <location>
        <begin position="1246"/>
        <end position="1259"/>
    </location>
</feature>
<dbReference type="InterPro" id="IPR042202">
    <property type="entry name" value="Duffy-ag-bd_sf"/>
</dbReference>
<feature type="region of interest" description="Disordered" evidence="1">
    <location>
        <begin position="791"/>
        <end position="810"/>
    </location>
</feature>
<name>A0A024VWR4_PLAFA</name>
<dbReference type="InterPro" id="IPR041480">
    <property type="entry name" value="CIDR1_gamma"/>
</dbReference>
<evidence type="ECO:0000259" key="6">
    <source>
        <dbReference type="Pfam" id="PF22672"/>
    </source>
</evidence>
<evidence type="ECO:0000256" key="1">
    <source>
        <dbReference type="SAM" id="MobiDB-lite"/>
    </source>
</evidence>
<feature type="compositionally biased region" description="Polar residues" evidence="1">
    <location>
        <begin position="1001"/>
        <end position="1036"/>
    </location>
</feature>